<evidence type="ECO:0000256" key="10">
    <source>
        <dbReference type="SAM" id="MobiDB-lite"/>
    </source>
</evidence>
<dbReference type="InterPro" id="IPR045851">
    <property type="entry name" value="AMP-bd_C_sf"/>
</dbReference>
<reference evidence="14 15" key="1">
    <citation type="submission" date="2018-10" db="EMBL/GenBank/DDBJ databases">
        <authorList>
            <person name="Jung H.S."/>
            <person name="Jeon C.O."/>
        </authorList>
    </citation>
    <scope>NUCLEOTIDE SEQUENCE [LARGE SCALE GENOMIC DNA]</scope>
    <source>
        <strain evidence="14 15">MA-7-27</strain>
    </source>
</reference>
<proteinExistence type="inferred from homology"/>
<evidence type="ECO:0000256" key="4">
    <source>
        <dbReference type="ARBA" id="ARBA00022475"/>
    </source>
</evidence>
<dbReference type="PRINTS" id="PR01009">
    <property type="entry name" value="FLGMRINGFLIF"/>
</dbReference>
<evidence type="ECO:0000256" key="6">
    <source>
        <dbReference type="ARBA" id="ARBA00022989"/>
    </source>
</evidence>
<feature type="region of interest" description="Disordered" evidence="10">
    <location>
        <begin position="295"/>
        <end position="321"/>
    </location>
</feature>
<dbReference type="PIRSF" id="PIRSF004862">
    <property type="entry name" value="FliF"/>
    <property type="match status" value="1"/>
</dbReference>
<keyword evidence="6 11" id="KW-1133">Transmembrane helix</keyword>
<sequence>MEQLSLYWMTLETRRKALFLGGLAALVVVLIILSRLATTPSYVLLYSGLEPTAAGEVIAALEARGVAHSIRGDAIYVDQSRRDELRMSLAGEGLPANGAAGYELLDSLSGFGTTSQMFDAAYWRAKEGELARTILASPQIRAARVHLANPGNDPFQDRAEVTASVAVRPAAGGIGAGHARALRFLVASSVPGLLPENVTVIDADSGQIIGASELDMPGADAANRSEELRRNIERLLAARVGRDNAVVEVSVDLNTAHETIVERRIDPESRIIIATDTEEMSNSSSDAASGAVTVASNLPDGDAAGDGQSSRAETSETRERVTFDVSETQREIELEPGGIRRISVAVLVNGVPRVNADGLEVIEPRDPEEIDALEQLVRSAIGYDAERGDQVTIRSMAFEVLPAGELIEGGGNGLLAQLDMMRLAQLVILAAVALAIAFGLIRPILSRPPMVAPEGPRGLPLTPALSQGALVPTQSAMDGTTSTQVLGYDPSQSPSGSSGSDGAAADAEAGTPGLPAVSTAVADPVERLRRLIEEREDETVEILRGWMEEDEEPA</sequence>
<keyword evidence="4" id="KW-1003">Cell membrane</keyword>
<comment type="subcellular location">
    <subcellularLocation>
        <location evidence="1 9">Bacterial flagellum basal body</location>
    </subcellularLocation>
    <subcellularLocation>
        <location evidence="2">Cell membrane</location>
        <topology evidence="2">Multi-pass membrane protein</topology>
    </subcellularLocation>
</comment>
<keyword evidence="14" id="KW-0969">Cilium</keyword>
<dbReference type="GO" id="GO:0009431">
    <property type="term" value="C:bacterial-type flagellum basal body, MS ring"/>
    <property type="evidence" value="ECO:0007669"/>
    <property type="project" value="InterPro"/>
</dbReference>
<evidence type="ECO:0000256" key="2">
    <source>
        <dbReference type="ARBA" id="ARBA00004651"/>
    </source>
</evidence>
<feature type="transmembrane region" description="Helical" evidence="11">
    <location>
        <begin position="17"/>
        <end position="37"/>
    </location>
</feature>
<dbReference type="NCBIfam" id="TIGR00206">
    <property type="entry name" value="fliF"/>
    <property type="match status" value="1"/>
</dbReference>
<keyword evidence="5 11" id="KW-0812">Transmembrane</keyword>
<dbReference type="InterPro" id="IPR000067">
    <property type="entry name" value="FlgMring_FliF"/>
</dbReference>
<gene>
    <name evidence="14" type="primary">fliF</name>
    <name evidence="14" type="ORF">D9R08_00760</name>
</gene>
<feature type="region of interest" description="Disordered" evidence="10">
    <location>
        <begin position="480"/>
        <end position="520"/>
    </location>
</feature>
<evidence type="ECO:0000256" key="9">
    <source>
        <dbReference type="PIRNR" id="PIRNR004862"/>
    </source>
</evidence>
<evidence type="ECO:0000256" key="8">
    <source>
        <dbReference type="ARBA" id="ARBA00023143"/>
    </source>
</evidence>
<keyword evidence="7 11" id="KW-0472">Membrane</keyword>
<keyword evidence="8 9" id="KW-0975">Bacterial flagellum</keyword>
<evidence type="ECO:0000256" key="5">
    <source>
        <dbReference type="ARBA" id="ARBA00022692"/>
    </source>
</evidence>
<evidence type="ECO:0000256" key="11">
    <source>
        <dbReference type="SAM" id="Phobius"/>
    </source>
</evidence>
<evidence type="ECO:0000256" key="7">
    <source>
        <dbReference type="ARBA" id="ARBA00023136"/>
    </source>
</evidence>
<feature type="domain" description="Flagellar M-ring C-terminal" evidence="13">
    <location>
        <begin position="236"/>
        <end position="398"/>
    </location>
</feature>
<dbReference type="GO" id="GO:0071973">
    <property type="term" value="P:bacterial-type flagellum-dependent cell motility"/>
    <property type="evidence" value="ECO:0007669"/>
    <property type="project" value="InterPro"/>
</dbReference>
<evidence type="ECO:0000259" key="12">
    <source>
        <dbReference type="Pfam" id="PF01514"/>
    </source>
</evidence>
<dbReference type="PANTHER" id="PTHR30046:SF0">
    <property type="entry name" value="FLAGELLAR M-RING PROTEIN"/>
    <property type="match status" value="1"/>
</dbReference>
<evidence type="ECO:0000313" key="15">
    <source>
        <dbReference type="Proteomes" id="UP000281343"/>
    </source>
</evidence>
<keyword evidence="14" id="KW-0966">Cell projection</keyword>
<dbReference type="OrthoDB" id="9807026at2"/>
<dbReference type="PANTHER" id="PTHR30046">
    <property type="entry name" value="FLAGELLAR M-RING PROTEIN"/>
    <property type="match status" value="1"/>
</dbReference>
<evidence type="ECO:0000259" key="13">
    <source>
        <dbReference type="Pfam" id="PF08345"/>
    </source>
</evidence>
<dbReference type="InterPro" id="IPR006182">
    <property type="entry name" value="FliF_N_dom"/>
</dbReference>
<evidence type="ECO:0000256" key="1">
    <source>
        <dbReference type="ARBA" id="ARBA00004117"/>
    </source>
</evidence>
<evidence type="ECO:0000313" key="14">
    <source>
        <dbReference type="EMBL" id="RMA44181.1"/>
    </source>
</evidence>
<dbReference type="AlphaFoldDB" id="A0A3L9Y623"/>
<dbReference type="GO" id="GO:0003774">
    <property type="term" value="F:cytoskeletal motor activity"/>
    <property type="evidence" value="ECO:0007669"/>
    <property type="project" value="InterPro"/>
</dbReference>
<dbReference type="EMBL" id="RCNT01000001">
    <property type="protein sequence ID" value="RMA44181.1"/>
    <property type="molecule type" value="Genomic_DNA"/>
</dbReference>
<feature type="transmembrane region" description="Helical" evidence="11">
    <location>
        <begin position="423"/>
        <end position="441"/>
    </location>
</feature>
<accession>A0A3L9Y623</accession>
<dbReference type="Pfam" id="PF01514">
    <property type="entry name" value="YscJ_FliF"/>
    <property type="match status" value="1"/>
</dbReference>
<dbReference type="InterPro" id="IPR013556">
    <property type="entry name" value="Flag_M-ring_C"/>
</dbReference>
<name>A0A3L9Y623_9RHOB</name>
<feature type="compositionally biased region" description="Low complexity" evidence="10">
    <location>
        <begin position="487"/>
        <end position="513"/>
    </location>
</feature>
<comment type="similarity">
    <text evidence="3 9">Belongs to the FliF family.</text>
</comment>
<feature type="domain" description="Flagellar M-ring N-terminal" evidence="12">
    <location>
        <begin position="38"/>
        <end position="204"/>
    </location>
</feature>
<organism evidence="14 15">
    <name type="scientific">Rhodophyticola porphyridii</name>
    <dbReference type="NCBI Taxonomy" id="1852017"/>
    <lineage>
        <taxon>Bacteria</taxon>
        <taxon>Pseudomonadati</taxon>
        <taxon>Pseudomonadota</taxon>
        <taxon>Alphaproteobacteria</taxon>
        <taxon>Rhodobacterales</taxon>
        <taxon>Roseobacteraceae</taxon>
        <taxon>Rhodophyticola</taxon>
    </lineage>
</organism>
<comment type="function">
    <text evidence="9">The M ring may be actively involved in energy transduction.</text>
</comment>
<dbReference type="GO" id="GO:0005886">
    <property type="term" value="C:plasma membrane"/>
    <property type="evidence" value="ECO:0007669"/>
    <property type="project" value="UniProtKB-SubCell"/>
</dbReference>
<keyword evidence="15" id="KW-1185">Reference proteome</keyword>
<keyword evidence="14" id="KW-0282">Flagellum</keyword>
<dbReference type="Pfam" id="PF08345">
    <property type="entry name" value="YscJ_FliF_C"/>
    <property type="match status" value="1"/>
</dbReference>
<evidence type="ECO:0000256" key="3">
    <source>
        <dbReference type="ARBA" id="ARBA00007971"/>
    </source>
</evidence>
<dbReference type="Gene3D" id="3.30.300.30">
    <property type="match status" value="1"/>
</dbReference>
<protein>
    <recommendedName>
        <fullName evidence="9">Flagellar M-ring protein</fullName>
    </recommendedName>
</protein>
<dbReference type="Proteomes" id="UP000281343">
    <property type="component" value="Unassembled WGS sequence"/>
</dbReference>
<dbReference type="InterPro" id="IPR043427">
    <property type="entry name" value="YscJ/FliF"/>
</dbReference>
<comment type="caution">
    <text evidence="14">The sequence shown here is derived from an EMBL/GenBank/DDBJ whole genome shotgun (WGS) entry which is preliminary data.</text>
</comment>